<accession>A0ABU1NDH2</accession>
<gene>
    <name evidence="2" type="ORF">J2739_002287</name>
</gene>
<organism evidence="2 3">
    <name type="scientific">Variovorax soli</name>
    <dbReference type="NCBI Taxonomy" id="376815"/>
    <lineage>
        <taxon>Bacteria</taxon>
        <taxon>Pseudomonadati</taxon>
        <taxon>Pseudomonadota</taxon>
        <taxon>Betaproteobacteria</taxon>
        <taxon>Burkholderiales</taxon>
        <taxon>Comamonadaceae</taxon>
        <taxon>Variovorax</taxon>
    </lineage>
</organism>
<feature type="domain" description="DUF58" evidence="1">
    <location>
        <begin position="47"/>
        <end position="256"/>
    </location>
</feature>
<protein>
    <submittedName>
        <fullName evidence="2">Uncharacterized protein (DUF58 family)</fullName>
    </submittedName>
</protein>
<dbReference type="InterPro" id="IPR036465">
    <property type="entry name" value="vWFA_dom_sf"/>
</dbReference>
<evidence type="ECO:0000313" key="3">
    <source>
        <dbReference type="Proteomes" id="UP001184230"/>
    </source>
</evidence>
<reference evidence="2 3" key="1">
    <citation type="submission" date="2023-07" db="EMBL/GenBank/DDBJ databases">
        <title>Sorghum-associated microbial communities from plants grown in Nebraska, USA.</title>
        <authorList>
            <person name="Schachtman D."/>
        </authorList>
    </citation>
    <scope>NUCLEOTIDE SEQUENCE [LARGE SCALE GENOMIC DNA]</scope>
    <source>
        <strain evidence="2 3">DS1781</strain>
    </source>
</reference>
<proteinExistence type="predicted"/>
<dbReference type="PANTHER" id="PTHR33608:SF6">
    <property type="entry name" value="BLL2464 PROTEIN"/>
    <property type="match status" value="1"/>
</dbReference>
<sequence length="290" mass="32273">MERIDEFHYQLPRRFGGWRPGAQRGLSQGSGQEFAAHRRLFDHPDPRRLDLRASVRDARGDWLVRVHRLRVAIPVHLVVDVSASMHFGEGRRKLDVVADLAEALGYSAFRTGDAVGLLAFDQRERQDLFVPARHSRGNGALMARLLRDCRAAPAAMSPGSALAGLRRATENLVGRGGLVFLASDFHWPIDALGELLAQLAPACVVPMVVWDPAETEPPPARALLALSDAETGVRRSLWMRESLRTRWRAAVAARRAELKALFEAHGMPPFHLHGRFDAEALTRYFMETAA</sequence>
<dbReference type="RefSeq" id="WP_309901592.1">
    <property type="nucleotide sequence ID" value="NZ_JAVDRF010000004.1"/>
</dbReference>
<dbReference type="EMBL" id="JAVDRF010000004">
    <property type="protein sequence ID" value="MDR6536514.1"/>
    <property type="molecule type" value="Genomic_DNA"/>
</dbReference>
<dbReference type="Pfam" id="PF01882">
    <property type="entry name" value="DUF58"/>
    <property type="match status" value="1"/>
</dbReference>
<comment type="caution">
    <text evidence="2">The sequence shown here is derived from an EMBL/GenBank/DDBJ whole genome shotgun (WGS) entry which is preliminary data.</text>
</comment>
<dbReference type="InterPro" id="IPR002881">
    <property type="entry name" value="DUF58"/>
</dbReference>
<keyword evidence="3" id="KW-1185">Reference proteome</keyword>
<name>A0ABU1NDH2_9BURK</name>
<evidence type="ECO:0000313" key="2">
    <source>
        <dbReference type="EMBL" id="MDR6536514.1"/>
    </source>
</evidence>
<evidence type="ECO:0000259" key="1">
    <source>
        <dbReference type="Pfam" id="PF01882"/>
    </source>
</evidence>
<dbReference type="PANTHER" id="PTHR33608">
    <property type="entry name" value="BLL2464 PROTEIN"/>
    <property type="match status" value="1"/>
</dbReference>
<dbReference type="SUPFAM" id="SSF53300">
    <property type="entry name" value="vWA-like"/>
    <property type="match status" value="1"/>
</dbReference>
<dbReference type="Proteomes" id="UP001184230">
    <property type="component" value="Unassembled WGS sequence"/>
</dbReference>